<dbReference type="InterPro" id="IPR001962">
    <property type="entry name" value="Asn_synthase"/>
</dbReference>
<comment type="catalytic activity">
    <reaction evidence="8">
        <text>L-aspartate + L-glutamine + ATP + H2O = L-asparagine + L-glutamate + AMP + diphosphate + H(+)</text>
        <dbReference type="Rhea" id="RHEA:12228"/>
        <dbReference type="ChEBI" id="CHEBI:15377"/>
        <dbReference type="ChEBI" id="CHEBI:15378"/>
        <dbReference type="ChEBI" id="CHEBI:29985"/>
        <dbReference type="ChEBI" id="CHEBI:29991"/>
        <dbReference type="ChEBI" id="CHEBI:30616"/>
        <dbReference type="ChEBI" id="CHEBI:33019"/>
        <dbReference type="ChEBI" id="CHEBI:58048"/>
        <dbReference type="ChEBI" id="CHEBI:58359"/>
        <dbReference type="ChEBI" id="CHEBI:456215"/>
        <dbReference type="EC" id="6.3.5.4"/>
    </reaction>
</comment>
<gene>
    <name evidence="13" type="ORF">EDC19_0546</name>
</gene>
<dbReference type="GO" id="GO:0004066">
    <property type="term" value="F:asparagine synthase (glutamine-hydrolyzing) activity"/>
    <property type="evidence" value="ECO:0007669"/>
    <property type="project" value="UniProtKB-EC"/>
</dbReference>
<evidence type="ECO:0000256" key="7">
    <source>
        <dbReference type="ARBA" id="ARBA00022962"/>
    </source>
</evidence>
<evidence type="ECO:0000259" key="12">
    <source>
        <dbReference type="PROSITE" id="PS51278"/>
    </source>
</evidence>
<dbReference type="CDD" id="cd01991">
    <property type="entry name" value="Asn_synthase_B_C"/>
    <property type="match status" value="1"/>
</dbReference>
<evidence type="ECO:0000256" key="11">
    <source>
        <dbReference type="PIRSR" id="PIRSR001589-3"/>
    </source>
</evidence>
<dbReference type="EMBL" id="SMGQ01000011">
    <property type="protein sequence ID" value="TCK98128.1"/>
    <property type="molecule type" value="Genomic_DNA"/>
</dbReference>
<evidence type="ECO:0000256" key="1">
    <source>
        <dbReference type="ARBA" id="ARBA00005187"/>
    </source>
</evidence>
<dbReference type="SUPFAM" id="SSF56235">
    <property type="entry name" value="N-terminal nucleophile aminohydrolases (Ntn hydrolases)"/>
    <property type="match status" value="1"/>
</dbReference>
<dbReference type="InterPro" id="IPR006426">
    <property type="entry name" value="Asn_synth_AEB"/>
</dbReference>
<accession>A0A4R1MXX3</accession>
<dbReference type="InterPro" id="IPR014729">
    <property type="entry name" value="Rossmann-like_a/b/a_fold"/>
</dbReference>
<evidence type="ECO:0000256" key="4">
    <source>
        <dbReference type="ARBA" id="ARBA00022741"/>
    </source>
</evidence>
<dbReference type="NCBIfam" id="TIGR01536">
    <property type="entry name" value="asn_synth_AEB"/>
    <property type="match status" value="1"/>
</dbReference>
<keyword evidence="4 10" id="KW-0547">Nucleotide-binding</keyword>
<evidence type="ECO:0000256" key="5">
    <source>
        <dbReference type="ARBA" id="ARBA00022840"/>
    </source>
</evidence>
<feature type="active site" description="For GATase activity" evidence="9">
    <location>
        <position position="2"/>
    </location>
</feature>
<dbReference type="InterPro" id="IPR051786">
    <property type="entry name" value="ASN_synthetase/amidase"/>
</dbReference>
<evidence type="ECO:0000256" key="9">
    <source>
        <dbReference type="PIRSR" id="PIRSR001589-1"/>
    </source>
</evidence>
<organism evidence="13 14">
    <name type="scientific">Natranaerovirga hydrolytica</name>
    <dbReference type="NCBI Taxonomy" id="680378"/>
    <lineage>
        <taxon>Bacteria</taxon>
        <taxon>Bacillati</taxon>
        <taxon>Bacillota</taxon>
        <taxon>Clostridia</taxon>
        <taxon>Lachnospirales</taxon>
        <taxon>Natranaerovirgaceae</taxon>
        <taxon>Natranaerovirga</taxon>
    </lineage>
</organism>
<dbReference type="SUPFAM" id="SSF52402">
    <property type="entry name" value="Adenine nucleotide alpha hydrolases-like"/>
    <property type="match status" value="1"/>
</dbReference>
<dbReference type="Pfam" id="PF00733">
    <property type="entry name" value="Asn_synthase"/>
    <property type="match status" value="1"/>
</dbReference>
<feature type="binding site" evidence="10">
    <location>
        <position position="102"/>
    </location>
    <ligand>
        <name>L-glutamine</name>
        <dbReference type="ChEBI" id="CHEBI:58359"/>
    </ligand>
</feature>
<dbReference type="GO" id="GO:0006529">
    <property type="term" value="P:asparagine biosynthetic process"/>
    <property type="evidence" value="ECO:0007669"/>
    <property type="project" value="UniProtKB-KW"/>
</dbReference>
<dbReference type="GO" id="GO:0005524">
    <property type="term" value="F:ATP binding"/>
    <property type="evidence" value="ECO:0007669"/>
    <property type="project" value="UniProtKB-KW"/>
</dbReference>
<dbReference type="InterPro" id="IPR033738">
    <property type="entry name" value="AsnB_N"/>
</dbReference>
<dbReference type="PANTHER" id="PTHR43284">
    <property type="entry name" value="ASPARAGINE SYNTHETASE (GLUTAMINE-HYDROLYZING)"/>
    <property type="match status" value="1"/>
</dbReference>
<dbReference type="RefSeq" id="WP_132280149.1">
    <property type="nucleotide sequence ID" value="NZ_SMGQ01000011.1"/>
</dbReference>
<dbReference type="AlphaFoldDB" id="A0A4R1MXX3"/>
<dbReference type="Gene3D" id="3.60.20.10">
    <property type="entry name" value="Glutamine Phosphoribosylpyrophosphate, subunit 1, domain 1"/>
    <property type="match status" value="1"/>
</dbReference>
<proteinExistence type="inferred from homology"/>
<dbReference type="InterPro" id="IPR029055">
    <property type="entry name" value="Ntn_hydrolases_N"/>
</dbReference>
<dbReference type="CDD" id="cd00712">
    <property type="entry name" value="AsnB"/>
    <property type="match status" value="1"/>
</dbReference>
<keyword evidence="6 9" id="KW-0061">Asparagine biosynthesis</keyword>
<evidence type="ECO:0000256" key="3">
    <source>
        <dbReference type="ARBA" id="ARBA00012737"/>
    </source>
</evidence>
<dbReference type="Gene3D" id="3.40.50.620">
    <property type="entry name" value="HUPs"/>
    <property type="match status" value="1"/>
</dbReference>
<dbReference type="InterPro" id="IPR017932">
    <property type="entry name" value="GATase_2_dom"/>
</dbReference>
<feature type="binding site" evidence="10">
    <location>
        <position position="293"/>
    </location>
    <ligand>
        <name>ATP</name>
        <dbReference type="ChEBI" id="CHEBI:30616"/>
    </ligand>
</feature>
<feature type="site" description="Important for beta-aspartyl-AMP intermediate formation" evidence="11">
    <location>
        <position position="378"/>
    </location>
</feature>
<evidence type="ECO:0000256" key="10">
    <source>
        <dbReference type="PIRSR" id="PIRSR001589-2"/>
    </source>
</evidence>
<sequence>MCGLTGWINYKKDLIPQIDVIKNMTDTLALRGPDDTGYYYSEQVLLGHRRLTVIDPEGGKQPMTREIGQYKYTIVYNGELYNTAELREELQKKGHYFLSHSDTEVLLVAYIEWAEDCVYHLNGIFAFAIWEEFTHTLFMARDRLGVKPLFYYNQGEDFIFASEIKALLQHPFIDPIIDEKSILELFGLGPSRSLGSGVFKNIEEVQPAEYMIVTDTRRIKKTYWQITSHHHTDNKNQTIKTTSELVEDAINRQLVSDVGVSTFLSGGLDSSGISSIASIHERKKGLQLKTYSIDYEDNDKYFKGDYYQPTNDNYWVNVVSEYIGSNHTRYELDNTSLATSLYEAVDALDLPGMADIDSSLLLFCKNVRKDNTVALSGECADEIFGGYPWFRNEEDLYYEGFPWNKHLDFRKSILSKEIQSLPYESFVHSKYQEAINSLEFMDGETEHSKAVKRLTYLNIKYFMITLLNRKDRMSMANSLEVRVPYADHRLIEYTFNVPWELKYEDNIEKSLLRKALANFLPEDVVYRKKSPYPKTYNPKYDFAVKEMLKDIFKDKNAPVHQLIDTHYLSQLLDQQLPFEKPWFGQLMKGPQFLAYIIQLNYWLEKYKVRIEL</sequence>
<dbReference type="OrthoDB" id="9763290at2"/>
<dbReference type="GO" id="GO:0005829">
    <property type="term" value="C:cytosol"/>
    <property type="evidence" value="ECO:0007669"/>
    <property type="project" value="TreeGrafter"/>
</dbReference>
<dbReference type="Proteomes" id="UP000294545">
    <property type="component" value="Unassembled WGS sequence"/>
</dbReference>
<name>A0A4R1MXX3_9FIRM</name>
<keyword evidence="7 9" id="KW-0315">Glutamine amidotransferase</keyword>
<comment type="similarity">
    <text evidence="2">Belongs to the asparagine synthetase family.</text>
</comment>
<reference evidence="13 14" key="1">
    <citation type="submission" date="2019-03" db="EMBL/GenBank/DDBJ databases">
        <title>Genomic Encyclopedia of Type Strains, Phase IV (KMG-IV): sequencing the most valuable type-strain genomes for metagenomic binning, comparative biology and taxonomic classification.</title>
        <authorList>
            <person name="Goeker M."/>
        </authorList>
    </citation>
    <scope>NUCLEOTIDE SEQUENCE [LARGE SCALE GENOMIC DNA]</scope>
    <source>
        <strain evidence="13 14">DSM 24176</strain>
    </source>
</reference>
<evidence type="ECO:0000313" key="13">
    <source>
        <dbReference type="EMBL" id="TCK98128.1"/>
    </source>
</evidence>
<keyword evidence="14" id="KW-1185">Reference proteome</keyword>
<evidence type="ECO:0000256" key="2">
    <source>
        <dbReference type="ARBA" id="ARBA00005752"/>
    </source>
</evidence>
<evidence type="ECO:0000256" key="8">
    <source>
        <dbReference type="ARBA" id="ARBA00048741"/>
    </source>
</evidence>
<dbReference type="EC" id="6.3.5.4" evidence="3"/>
<dbReference type="Pfam" id="PF13537">
    <property type="entry name" value="GATase_7"/>
    <property type="match status" value="1"/>
</dbReference>
<comment type="caution">
    <text evidence="13">The sequence shown here is derived from an EMBL/GenBank/DDBJ whole genome shotgun (WGS) entry which is preliminary data.</text>
</comment>
<dbReference type="PIRSF" id="PIRSF001589">
    <property type="entry name" value="Asn_synthetase_glu-h"/>
    <property type="match status" value="1"/>
</dbReference>
<protein>
    <recommendedName>
        <fullName evidence="3">asparagine synthase (glutamine-hydrolyzing)</fullName>
        <ecNumber evidence="3">6.3.5.4</ecNumber>
    </recommendedName>
</protein>
<keyword evidence="9" id="KW-0028">Amino-acid biosynthesis</keyword>
<dbReference type="PROSITE" id="PS51278">
    <property type="entry name" value="GATASE_TYPE_2"/>
    <property type="match status" value="1"/>
</dbReference>
<feature type="binding site" evidence="10">
    <location>
        <begin position="376"/>
        <end position="377"/>
    </location>
    <ligand>
        <name>ATP</name>
        <dbReference type="ChEBI" id="CHEBI:30616"/>
    </ligand>
</feature>
<evidence type="ECO:0000313" key="14">
    <source>
        <dbReference type="Proteomes" id="UP000294545"/>
    </source>
</evidence>
<keyword evidence="5 10" id="KW-0067">ATP-binding</keyword>
<dbReference type="PANTHER" id="PTHR43284:SF1">
    <property type="entry name" value="ASPARAGINE SYNTHETASE"/>
    <property type="match status" value="1"/>
</dbReference>
<comment type="pathway">
    <text evidence="1">Amino-acid biosynthesis; L-asparagine biosynthesis; L-asparagine from L-aspartate (L-Gln route): step 1/1.</text>
</comment>
<feature type="domain" description="Glutamine amidotransferase type-2" evidence="12">
    <location>
        <begin position="2"/>
        <end position="216"/>
    </location>
</feature>
<evidence type="ECO:0000256" key="6">
    <source>
        <dbReference type="ARBA" id="ARBA00022888"/>
    </source>
</evidence>